<reference evidence="2" key="1">
    <citation type="submission" date="2009-07" db="EMBL/GenBank/DDBJ databases">
        <authorList>
            <person name="Weinstock G."/>
            <person name="Sodergren E."/>
            <person name="Clifton S."/>
            <person name="Fulton L."/>
            <person name="Fulton B."/>
            <person name="Courtney L."/>
            <person name="Fronick C."/>
            <person name="Harrison M."/>
            <person name="Strong C."/>
            <person name="Farmer C."/>
            <person name="Delahaunty K."/>
            <person name="Markovic C."/>
            <person name="Hall O."/>
            <person name="Minx P."/>
            <person name="Tomlinson C."/>
            <person name="Mitreva M."/>
            <person name="Nelson J."/>
            <person name="Hou S."/>
            <person name="Wollam A."/>
            <person name="Pepin K.H."/>
            <person name="Johnson M."/>
            <person name="Bhonagiri V."/>
            <person name="Nash W.E."/>
            <person name="Warren W."/>
            <person name="Chinwalla A."/>
            <person name="Mardis E.R."/>
            <person name="Wilson R.K."/>
        </authorList>
    </citation>
    <scope>NUCLEOTIDE SEQUENCE [LARGE SCALE GENOMIC DNA]</scope>
    <source>
        <strain evidence="2">DSM 14469</strain>
    </source>
</reference>
<proteinExistence type="predicted"/>
<keyword evidence="1" id="KW-0472">Membrane</keyword>
<dbReference type="AlphaFoldDB" id="C6LE58"/>
<name>C6LE58_9FIRM</name>
<sequence>MTNTQKGPVKKAAGFYVGIIAAVLCIASAVVYGMKFSSITYKEKIYDSNVCLLLGITAAVAIIMLLINKIAAYAPVVLCAGSGIACLMFVRLMIWPISDTIYGIEPFQHMNELYTCAALLVLSFVFSEISLYMKKTKVKAA</sequence>
<dbReference type="RefSeq" id="WP_006861701.1">
    <property type="nucleotide sequence ID" value="NZ_ACCL02000007.1"/>
</dbReference>
<keyword evidence="1" id="KW-1133">Transmembrane helix</keyword>
<evidence type="ECO:0000313" key="3">
    <source>
        <dbReference type="Proteomes" id="UP000005561"/>
    </source>
</evidence>
<keyword evidence="1" id="KW-0812">Transmembrane</keyword>
<evidence type="ECO:0000313" key="2">
    <source>
        <dbReference type="EMBL" id="EET61262.1"/>
    </source>
</evidence>
<evidence type="ECO:0000256" key="1">
    <source>
        <dbReference type="SAM" id="Phobius"/>
    </source>
</evidence>
<feature type="transmembrane region" description="Helical" evidence="1">
    <location>
        <begin position="46"/>
        <end position="67"/>
    </location>
</feature>
<feature type="transmembrane region" description="Helical" evidence="1">
    <location>
        <begin position="113"/>
        <end position="133"/>
    </location>
</feature>
<feature type="transmembrane region" description="Helical" evidence="1">
    <location>
        <begin position="12"/>
        <end position="34"/>
    </location>
</feature>
<protein>
    <submittedName>
        <fullName evidence="2">Uncharacterized protein</fullName>
    </submittedName>
</protein>
<dbReference type="Proteomes" id="UP000005561">
    <property type="component" value="Unassembled WGS sequence"/>
</dbReference>
<accession>C6LE58</accession>
<dbReference type="EMBL" id="ACCL02000007">
    <property type="protein sequence ID" value="EET61262.1"/>
    <property type="molecule type" value="Genomic_DNA"/>
</dbReference>
<feature type="transmembrane region" description="Helical" evidence="1">
    <location>
        <begin position="73"/>
        <end position="92"/>
    </location>
</feature>
<gene>
    <name evidence="2" type="ORF">BRYFOR_06907</name>
</gene>
<keyword evidence="3" id="KW-1185">Reference proteome</keyword>
<comment type="caution">
    <text evidence="2">The sequence shown here is derived from an EMBL/GenBank/DDBJ whole genome shotgun (WGS) entry which is preliminary data.</text>
</comment>
<organism evidence="2 3">
    <name type="scientific">Marvinbryantia formatexigens DSM 14469</name>
    <dbReference type="NCBI Taxonomy" id="478749"/>
    <lineage>
        <taxon>Bacteria</taxon>
        <taxon>Bacillati</taxon>
        <taxon>Bacillota</taxon>
        <taxon>Clostridia</taxon>
        <taxon>Lachnospirales</taxon>
        <taxon>Lachnospiraceae</taxon>
        <taxon>Marvinbryantia</taxon>
    </lineage>
</organism>
<dbReference type="OrthoDB" id="9937365at2"/>